<dbReference type="OrthoDB" id="4293314at2"/>
<name>A0A553YZ12_9ACTN</name>
<organism evidence="2 3">
    <name type="scientific">Streptomyces benahoarensis</name>
    <dbReference type="NCBI Taxonomy" id="2595054"/>
    <lineage>
        <taxon>Bacteria</taxon>
        <taxon>Bacillati</taxon>
        <taxon>Actinomycetota</taxon>
        <taxon>Actinomycetes</taxon>
        <taxon>Kitasatosporales</taxon>
        <taxon>Streptomycetaceae</taxon>
        <taxon>Streptomyces</taxon>
    </lineage>
</organism>
<keyword evidence="3" id="KW-1185">Reference proteome</keyword>
<evidence type="ECO:0000313" key="3">
    <source>
        <dbReference type="Proteomes" id="UP000320888"/>
    </source>
</evidence>
<dbReference type="Proteomes" id="UP000320888">
    <property type="component" value="Unassembled WGS sequence"/>
</dbReference>
<feature type="region of interest" description="Disordered" evidence="1">
    <location>
        <begin position="54"/>
        <end position="74"/>
    </location>
</feature>
<proteinExistence type="predicted"/>
<sequence length="74" mass="7991">MAKTMGDTGRVSVFPLLHMWPDTFGVTAYATTGHFGDTAVVGRASAGIRTAMDVTGYGEPSDCRPRRWHPARHG</sequence>
<dbReference type="AlphaFoldDB" id="A0A553YZ12"/>
<comment type="caution">
    <text evidence="2">The sequence shown here is derived from an EMBL/GenBank/DDBJ whole genome shotgun (WGS) entry which is preliminary data.</text>
</comment>
<dbReference type="RefSeq" id="WP_143944125.1">
    <property type="nucleotide sequence ID" value="NZ_VKLS01000363.1"/>
</dbReference>
<evidence type="ECO:0000313" key="2">
    <source>
        <dbReference type="EMBL" id="TSB34223.1"/>
    </source>
</evidence>
<protein>
    <submittedName>
        <fullName evidence="2">Uncharacterized protein</fullName>
    </submittedName>
</protein>
<evidence type="ECO:0000256" key="1">
    <source>
        <dbReference type="SAM" id="MobiDB-lite"/>
    </source>
</evidence>
<accession>A0A553YZ12</accession>
<dbReference type="EMBL" id="VKLS01000363">
    <property type="protein sequence ID" value="TSB34223.1"/>
    <property type="molecule type" value="Genomic_DNA"/>
</dbReference>
<gene>
    <name evidence="2" type="ORF">FNZ23_22655</name>
</gene>
<reference evidence="2 3" key="1">
    <citation type="submission" date="2019-07" db="EMBL/GenBank/DDBJ databases">
        <title>Draft genome for Streptomyces benahoarensis MZ03-48.</title>
        <authorList>
            <person name="Gonzalez-Pimentel J.L."/>
        </authorList>
    </citation>
    <scope>NUCLEOTIDE SEQUENCE [LARGE SCALE GENOMIC DNA]</scope>
    <source>
        <strain evidence="2 3">MZ03-48</strain>
    </source>
</reference>